<evidence type="ECO:0000259" key="1">
    <source>
        <dbReference type="Pfam" id="PF11726"/>
    </source>
</evidence>
<dbReference type="EMBL" id="JAKIHV010000014">
    <property type="protein sequence ID" value="MDE9625207.1"/>
    <property type="molecule type" value="Genomic_DNA"/>
</dbReference>
<dbReference type="RefSeq" id="WP_275145952.1">
    <property type="nucleotide sequence ID" value="NZ_JAKIHV010000014.1"/>
</dbReference>
<name>A0AAJ1NBX9_9ENTR</name>
<gene>
    <name evidence="2" type="ORF">L2102_17955</name>
</gene>
<reference evidence="2" key="1">
    <citation type="submission" date="2022-01" db="EMBL/GenBank/DDBJ databases">
        <title>Genetic Characterization of Carbapenem-resistant Citrobacter spp. from China: a multicenter study.</title>
        <authorList>
            <person name="Ye L."/>
        </authorList>
    </citation>
    <scope>NUCLEOTIDE SEQUENCE</scope>
    <source>
        <strain evidence="2">IR5464</strain>
    </source>
</reference>
<accession>A0AAJ1NBX9</accession>
<dbReference type="AlphaFoldDB" id="A0AAJ1NBX9"/>
<organism evidence="2 3">
    <name type="scientific">Citrobacter portucalensis</name>
    <dbReference type="NCBI Taxonomy" id="1639133"/>
    <lineage>
        <taxon>Bacteria</taxon>
        <taxon>Pseudomonadati</taxon>
        <taxon>Pseudomonadota</taxon>
        <taxon>Gammaproteobacteria</taxon>
        <taxon>Enterobacterales</taxon>
        <taxon>Enterobacteriaceae</taxon>
        <taxon>Citrobacter</taxon>
        <taxon>Citrobacter freundii complex</taxon>
    </lineage>
</organism>
<evidence type="ECO:0000313" key="3">
    <source>
        <dbReference type="Proteomes" id="UP001147046"/>
    </source>
</evidence>
<dbReference type="Pfam" id="PF11726">
    <property type="entry name" value="YagK_YfjJ_C"/>
    <property type="match status" value="1"/>
</dbReference>
<feature type="domain" description="YagK/YfjJ C-terminal" evidence="1">
    <location>
        <begin position="32"/>
        <end position="208"/>
    </location>
</feature>
<comment type="caution">
    <text evidence="2">The sequence shown here is derived from an EMBL/GenBank/DDBJ whole genome shotgun (WGS) entry which is preliminary data.</text>
</comment>
<proteinExistence type="predicted"/>
<dbReference type="InterPro" id="IPR057271">
    <property type="entry name" value="YagK_YfjJ_C"/>
</dbReference>
<dbReference type="Proteomes" id="UP001147046">
    <property type="component" value="Unassembled WGS sequence"/>
</dbReference>
<evidence type="ECO:0000313" key="2">
    <source>
        <dbReference type="EMBL" id="MDE9625207.1"/>
    </source>
</evidence>
<sequence length="210" mass="25045">MLPLEYLDIRQEPFNQHYLQRLEDVLQLAQDEYPRTLAIRIDLRLSPEWIAEDSVCCNPNISGDLLSRFISSLRAKVRHYRNRLKRSDKRAHPCRIRYFWVREIDTAIYPHYHVVLLLNKDLFRGLGSAGNSQSLWGMIQSAWMSALDLRDYDEYRPLVEFPDNPVYVLDTNASDYLEHYKRLVFRLSYLTKERTKVYSSRERSMGCSQY</sequence>
<protein>
    <submittedName>
        <fullName evidence="2">Inovirus Gp2 family protein</fullName>
    </submittedName>
</protein>